<accession>A0A4U8T839</accession>
<dbReference type="EMBL" id="JRPK02000043">
    <property type="protein sequence ID" value="TLD95704.1"/>
    <property type="molecule type" value="Genomic_DNA"/>
</dbReference>
<protein>
    <submittedName>
        <fullName evidence="1">Uncharacterized protein</fullName>
    </submittedName>
</protein>
<evidence type="ECO:0000313" key="1">
    <source>
        <dbReference type="EMBL" id="TLD95704.1"/>
    </source>
</evidence>
<evidence type="ECO:0000313" key="2">
    <source>
        <dbReference type="Proteomes" id="UP000029861"/>
    </source>
</evidence>
<sequence length="253" mass="29059">MLDITHLDEVRIIKTLDSPCRFDNSAKSSLIIQDFSMLDYGKIDILHELRKALGANIEFEATRLIFVEGIMDDNILNGYGEPYDYQDSRKLLFLPISELGSKNDKTETSDNKVKELQFSNEQKQKTENLIASAKLLRIHPVLLVDNDEAGQAMKKGVESNFQQKLSVVTLKEVFEKANGDIRNKVYAIESLFNEKDREKFGFDVCKANKQVDIVSSVFKNTENLKDKLSQKSKTNFNTLFKFLVEFMNRLNKK</sequence>
<name>A0A4U8T839_9HELI</name>
<gene>
    <name evidence="1" type="ORF">LS80_009110</name>
</gene>
<comment type="caution">
    <text evidence="1">The sequence shown here is derived from an EMBL/GenBank/DDBJ whole genome shotgun (WGS) entry which is preliminary data.</text>
</comment>
<proteinExistence type="predicted"/>
<organism evidence="1 2">
    <name type="scientific">Helicobacter trogontum</name>
    <dbReference type="NCBI Taxonomy" id="50960"/>
    <lineage>
        <taxon>Bacteria</taxon>
        <taxon>Pseudomonadati</taxon>
        <taxon>Campylobacterota</taxon>
        <taxon>Epsilonproteobacteria</taxon>
        <taxon>Campylobacterales</taxon>
        <taxon>Helicobacteraceae</taxon>
        <taxon>Helicobacter</taxon>
    </lineage>
</organism>
<reference evidence="1 2" key="1">
    <citation type="journal article" date="2014" name="Genome Announc.">
        <title>Draft genome sequences of eight enterohepatic helicobacter species isolated from both laboratory and wild rodents.</title>
        <authorList>
            <person name="Sheh A."/>
            <person name="Shen Z."/>
            <person name="Fox J.G."/>
        </authorList>
    </citation>
    <scope>NUCLEOTIDE SEQUENCE [LARGE SCALE GENOMIC DNA]</scope>
    <source>
        <strain evidence="1 2">ATCC 49310</strain>
    </source>
</reference>
<dbReference type="AlphaFoldDB" id="A0A4U8T839"/>
<dbReference type="RefSeq" id="WP_138120866.1">
    <property type="nucleotide sequence ID" value="NZ_JAXEYH010000024.1"/>
</dbReference>
<dbReference type="Proteomes" id="UP000029861">
    <property type="component" value="Unassembled WGS sequence"/>
</dbReference>